<proteinExistence type="predicted"/>
<reference evidence="1 2" key="1">
    <citation type="submission" date="2023-08" db="EMBL/GenBank/DDBJ databases">
        <title>A Necator americanus chromosomal reference genome.</title>
        <authorList>
            <person name="Ilik V."/>
            <person name="Petrzelkova K.J."/>
            <person name="Pardy F."/>
            <person name="Fuh T."/>
            <person name="Niatou-Singa F.S."/>
            <person name="Gouil Q."/>
            <person name="Baker L."/>
            <person name="Ritchie M.E."/>
            <person name="Jex A.R."/>
            <person name="Gazzola D."/>
            <person name="Li H."/>
            <person name="Toshio Fujiwara R."/>
            <person name="Zhan B."/>
            <person name="Aroian R.V."/>
            <person name="Pafco B."/>
            <person name="Schwarz E.M."/>
        </authorList>
    </citation>
    <scope>NUCLEOTIDE SEQUENCE [LARGE SCALE GENOMIC DNA]</scope>
    <source>
        <strain evidence="1 2">Aroian</strain>
        <tissue evidence="1">Whole animal</tissue>
    </source>
</reference>
<accession>A0ABR1DK47</accession>
<evidence type="ECO:0000313" key="1">
    <source>
        <dbReference type="EMBL" id="KAK6750845.1"/>
    </source>
</evidence>
<evidence type="ECO:0000313" key="2">
    <source>
        <dbReference type="Proteomes" id="UP001303046"/>
    </source>
</evidence>
<gene>
    <name evidence="1" type="primary">Necator_chrIV.g15968</name>
    <name evidence="1" type="ORF">RB195_002673</name>
</gene>
<comment type="caution">
    <text evidence="1">The sequence shown here is derived from an EMBL/GenBank/DDBJ whole genome shotgun (WGS) entry which is preliminary data.</text>
</comment>
<protein>
    <recommendedName>
        <fullName evidence="3">Reverse transcriptase domain-containing protein</fullName>
    </recommendedName>
</protein>
<dbReference type="EMBL" id="JAVFWL010000004">
    <property type="protein sequence ID" value="KAK6750845.1"/>
    <property type="molecule type" value="Genomic_DNA"/>
</dbReference>
<organism evidence="1 2">
    <name type="scientific">Necator americanus</name>
    <name type="common">Human hookworm</name>
    <dbReference type="NCBI Taxonomy" id="51031"/>
    <lineage>
        <taxon>Eukaryota</taxon>
        <taxon>Metazoa</taxon>
        <taxon>Ecdysozoa</taxon>
        <taxon>Nematoda</taxon>
        <taxon>Chromadorea</taxon>
        <taxon>Rhabditida</taxon>
        <taxon>Rhabditina</taxon>
        <taxon>Rhabditomorpha</taxon>
        <taxon>Strongyloidea</taxon>
        <taxon>Ancylostomatidae</taxon>
        <taxon>Bunostominae</taxon>
        <taxon>Necator</taxon>
    </lineage>
</organism>
<keyword evidence="2" id="KW-1185">Reference proteome</keyword>
<dbReference type="Proteomes" id="UP001303046">
    <property type="component" value="Unassembled WGS sequence"/>
</dbReference>
<name>A0ABR1DK47_NECAM</name>
<sequence length="129" mass="14644">MRELPARGRSRPKKLVAIANKIHAQETRWKGSKLRELGDGYKLINHDTSNRNGVGVILNEGRTPDVWQTFVTLNIWKGEGGIADYTMYRPIQLLCHTMKAFERVLEARLRTIASVSLNSCVFLKEHAAL</sequence>
<evidence type="ECO:0008006" key="3">
    <source>
        <dbReference type="Google" id="ProtNLM"/>
    </source>
</evidence>